<protein>
    <submittedName>
        <fullName evidence="1">Uncharacterized protein</fullName>
    </submittedName>
</protein>
<dbReference type="InterPro" id="IPR021879">
    <property type="entry name" value="VC2046_fam"/>
</dbReference>
<keyword evidence="2" id="KW-1185">Reference proteome</keyword>
<dbReference type="AlphaFoldDB" id="A0A0J8GRU2"/>
<dbReference type="EMBL" id="LAZL01000011">
    <property type="protein sequence ID" value="KMT65510.1"/>
    <property type="molecule type" value="Genomic_DNA"/>
</dbReference>
<reference evidence="1" key="1">
    <citation type="submission" date="2015-04" db="EMBL/GenBank/DDBJ databases">
        <title>Draft Genome Sequence of the Novel Agar-Digesting Marine Bacterium Q1.</title>
        <authorList>
            <person name="Li Y."/>
            <person name="Li D."/>
            <person name="Chen G."/>
            <person name="Du Z."/>
        </authorList>
    </citation>
    <scope>NUCLEOTIDE SEQUENCE [LARGE SCALE GENOMIC DNA]</scope>
    <source>
        <strain evidence="1">Q1</strain>
    </source>
</reference>
<evidence type="ECO:0000313" key="1">
    <source>
        <dbReference type="EMBL" id="KMT65510.1"/>
    </source>
</evidence>
<dbReference type="STRING" id="1513271.XM47_09175"/>
<dbReference type="Proteomes" id="UP000037600">
    <property type="component" value="Unassembled WGS sequence"/>
</dbReference>
<comment type="caution">
    <text evidence="1">The sequence shown here is derived from an EMBL/GenBank/DDBJ whole genome shotgun (WGS) entry which is preliminary data.</text>
</comment>
<dbReference type="Pfam" id="PF11993">
    <property type="entry name" value="VC2046"/>
    <property type="match status" value="1"/>
</dbReference>
<gene>
    <name evidence="1" type="ORF">XM47_09175</name>
</gene>
<proteinExistence type="predicted"/>
<name>A0A0J8GRU2_9ALTE</name>
<sequence length="160" mass="17935">MSIKAVSTEFDLTNKLSSALLNGKRADFALLLKYLNDDVSQQAQFKLQQSEDSPDISEQALKASLGVHDFYKLRADQQTYKNADQINLSLHQSGITQAKLAGYLNPEAISQFNDVMKIDESVLTNCRIHTQAALNQVEEQAESEQILDATQLYEVLEQLQ</sequence>
<evidence type="ECO:0000313" key="2">
    <source>
        <dbReference type="Proteomes" id="UP000037600"/>
    </source>
</evidence>
<dbReference type="RefSeq" id="WP_048691834.1">
    <property type="nucleotide sequence ID" value="NZ_KQ130488.1"/>
</dbReference>
<organism evidence="1 2">
    <name type="scientific">Catenovulum maritimum</name>
    <dbReference type="NCBI Taxonomy" id="1513271"/>
    <lineage>
        <taxon>Bacteria</taxon>
        <taxon>Pseudomonadati</taxon>
        <taxon>Pseudomonadota</taxon>
        <taxon>Gammaproteobacteria</taxon>
        <taxon>Alteromonadales</taxon>
        <taxon>Alteromonadaceae</taxon>
        <taxon>Catenovulum</taxon>
    </lineage>
</organism>
<accession>A0A0J8GRU2</accession>
<dbReference type="OrthoDB" id="6385811at2"/>